<proteinExistence type="predicted"/>
<evidence type="ECO:0000313" key="1">
    <source>
        <dbReference type="EMBL" id="SJN36328.1"/>
    </source>
</evidence>
<accession>A0A1R4JWG9</accession>
<name>A0A1R4JWG9_9MICC</name>
<gene>
    <name evidence="1" type="ORF">FM125_11030</name>
</gene>
<reference evidence="1 2" key="1">
    <citation type="submission" date="2017-02" db="EMBL/GenBank/DDBJ databases">
        <authorList>
            <person name="Peterson S.W."/>
        </authorList>
    </citation>
    <scope>NUCLEOTIDE SEQUENCE [LARGE SCALE GENOMIC DNA]</scope>
    <source>
        <strain evidence="1 2">2B3F</strain>
    </source>
</reference>
<protein>
    <submittedName>
        <fullName evidence="1">Mobile element protein</fullName>
    </submittedName>
</protein>
<dbReference type="InterPro" id="IPR012337">
    <property type="entry name" value="RNaseH-like_sf"/>
</dbReference>
<dbReference type="SUPFAM" id="SSF53098">
    <property type="entry name" value="Ribonuclease H-like"/>
    <property type="match status" value="1"/>
</dbReference>
<dbReference type="EMBL" id="FUKP01000069">
    <property type="protein sequence ID" value="SJN36328.1"/>
    <property type="molecule type" value="Genomic_DNA"/>
</dbReference>
<dbReference type="InterPro" id="IPR036397">
    <property type="entry name" value="RNaseH_sf"/>
</dbReference>
<dbReference type="GO" id="GO:0003676">
    <property type="term" value="F:nucleic acid binding"/>
    <property type="evidence" value="ECO:0007669"/>
    <property type="project" value="InterPro"/>
</dbReference>
<organism evidence="1 2">
    <name type="scientific">Micrococcus lylae</name>
    <dbReference type="NCBI Taxonomy" id="1273"/>
    <lineage>
        <taxon>Bacteria</taxon>
        <taxon>Bacillati</taxon>
        <taxon>Actinomycetota</taxon>
        <taxon>Actinomycetes</taxon>
        <taxon>Micrococcales</taxon>
        <taxon>Micrococcaceae</taxon>
        <taxon>Micrococcus</taxon>
    </lineage>
</organism>
<dbReference type="Gene3D" id="3.30.420.10">
    <property type="entry name" value="Ribonuclease H-like superfamily/Ribonuclease H"/>
    <property type="match status" value="1"/>
</dbReference>
<dbReference type="AlphaFoldDB" id="A0A1R4JWG9"/>
<sequence length="113" mass="12678">MQRGVTAAAPNRLWVADITYCRTMTAWVYAVFIIDAISRRVLGRQLSTSWRTDPDRRPSKWRCGHISAQDKTWPGCGITAIKAVQYVTVRYTQRLAEAGTVTSAGRVQVHLPS</sequence>
<evidence type="ECO:0000313" key="2">
    <source>
        <dbReference type="Proteomes" id="UP000196230"/>
    </source>
</evidence>
<dbReference type="Proteomes" id="UP000196230">
    <property type="component" value="Unassembled WGS sequence"/>
</dbReference>